<comment type="subunit">
    <text evidence="7">Monomer.</text>
</comment>
<dbReference type="PANTHER" id="PTHR23359">
    <property type="entry name" value="NUCLEOTIDE KINASE"/>
    <property type="match status" value="1"/>
</dbReference>
<feature type="region of interest" description="LID" evidence="7">
    <location>
        <begin position="161"/>
        <end position="198"/>
    </location>
</feature>
<keyword evidence="2 7" id="KW-0808">Transferase</keyword>
<evidence type="ECO:0000256" key="5">
    <source>
        <dbReference type="ARBA" id="ARBA00023128"/>
    </source>
</evidence>
<comment type="similarity">
    <text evidence="7">Belongs to the adenylate kinase family. AK3 subfamily.</text>
</comment>
<feature type="binding site" evidence="7">
    <location>
        <begin position="125"/>
        <end position="128"/>
    </location>
    <ligand>
        <name>AMP</name>
        <dbReference type="ChEBI" id="CHEBI:456215"/>
    </ligand>
</feature>
<feature type="signal peptide" evidence="8">
    <location>
        <begin position="1"/>
        <end position="25"/>
    </location>
</feature>
<dbReference type="PRINTS" id="PR00094">
    <property type="entry name" value="ADENYLTKNASE"/>
</dbReference>
<dbReference type="InterPro" id="IPR027417">
    <property type="entry name" value="P-loop_NTPase"/>
</dbReference>
<keyword evidence="8" id="KW-0732">Signal</keyword>
<evidence type="ECO:0000256" key="7">
    <source>
        <dbReference type="HAMAP-Rule" id="MF_03169"/>
    </source>
</evidence>
<dbReference type="Pfam" id="PF00406">
    <property type="entry name" value="ADK"/>
    <property type="match status" value="1"/>
</dbReference>
<protein>
    <recommendedName>
        <fullName evidence="7">GTP:AMP phosphotransferase, mitochondrial</fullName>
        <ecNumber evidence="7">2.7.4.10</ecNumber>
    </recommendedName>
    <alternativeName>
        <fullName evidence="7">Adenylate kinase 3</fullName>
        <shortName evidence="7">AK 3</shortName>
    </alternativeName>
</protein>
<dbReference type="PROSITE" id="PS00113">
    <property type="entry name" value="ADENYLATE_KINASE"/>
    <property type="match status" value="1"/>
</dbReference>
<dbReference type="InterPro" id="IPR033690">
    <property type="entry name" value="Adenylat_kinase_CS"/>
</dbReference>
<feature type="chain" id="PRO_5044870349" description="GTP:AMP phosphotransferase, mitochondrial" evidence="8">
    <location>
        <begin position="26"/>
        <end position="253"/>
    </location>
</feature>
<evidence type="ECO:0000256" key="4">
    <source>
        <dbReference type="ARBA" id="ARBA00022777"/>
    </source>
</evidence>
<feature type="binding site" evidence="7">
    <location>
        <position position="77"/>
    </location>
    <ligand>
        <name>AMP</name>
        <dbReference type="ChEBI" id="CHEBI:456215"/>
    </ligand>
</feature>
<dbReference type="InterPro" id="IPR036193">
    <property type="entry name" value="ADK_active_lid_dom_sf"/>
</dbReference>
<dbReference type="GO" id="GO:0005525">
    <property type="term" value="F:GTP binding"/>
    <property type="evidence" value="ECO:0007669"/>
    <property type="project" value="UniProtKB-KW"/>
</dbReference>
<feature type="binding site" evidence="7">
    <location>
        <position position="72"/>
    </location>
    <ligand>
        <name>AMP</name>
        <dbReference type="ChEBI" id="CHEBI:456215"/>
    </ligand>
</feature>
<dbReference type="GO" id="GO:0046033">
    <property type="term" value="P:AMP metabolic process"/>
    <property type="evidence" value="ECO:0007669"/>
    <property type="project" value="UniProtKB-UniRule"/>
</dbReference>
<keyword evidence="5 7" id="KW-0496">Mitochondrion</keyword>
<dbReference type="EC" id="2.7.4.10" evidence="7"/>
<organism evidence="10 11">
    <name type="scientific">Loxostege sticticalis</name>
    <name type="common">Beet webworm moth</name>
    <dbReference type="NCBI Taxonomy" id="481309"/>
    <lineage>
        <taxon>Eukaryota</taxon>
        <taxon>Metazoa</taxon>
        <taxon>Ecdysozoa</taxon>
        <taxon>Arthropoda</taxon>
        <taxon>Hexapoda</taxon>
        <taxon>Insecta</taxon>
        <taxon>Pterygota</taxon>
        <taxon>Neoptera</taxon>
        <taxon>Endopterygota</taxon>
        <taxon>Lepidoptera</taxon>
        <taxon>Glossata</taxon>
        <taxon>Ditrysia</taxon>
        <taxon>Pyraloidea</taxon>
        <taxon>Crambidae</taxon>
        <taxon>Pyraustinae</taxon>
        <taxon>Loxostege</taxon>
    </lineage>
</organism>
<dbReference type="FunFam" id="3.40.50.300:FF:000106">
    <property type="entry name" value="Adenylate kinase mitochondrial"/>
    <property type="match status" value="1"/>
</dbReference>
<dbReference type="HAMAP" id="MF_00235">
    <property type="entry name" value="Adenylate_kinase_Adk"/>
    <property type="match status" value="1"/>
</dbReference>
<comment type="catalytic activity">
    <reaction evidence="7">
        <text>a ribonucleoside 5'-triphosphate + AMP = a ribonucleoside 5'-diphosphate + ADP</text>
        <dbReference type="Rhea" id="RHEA:13749"/>
        <dbReference type="ChEBI" id="CHEBI:57930"/>
        <dbReference type="ChEBI" id="CHEBI:61557"/>
        <dbReference type="ChEBI" id="CHEBI:456215"/>
        <dbReference type="ChEBI" id="CHEBI:456216"/>
        <dbReference type="EC" id="2.7.4.10"/>
    </reaction>
</comment>
<evidence type="ECO:0000259" key="9">
    <source>
        <dbReference type="Pfam" id="PF05191"/>
    </source>
</evidence>
<evidence type="ECO:0000256" key="6">
    <source>
        <dbReference type="ARBA" id="ARBA00023134"/>
    </source>
</evidence>
<dbReference type="GO" id="GO:0005759">
    <property type="term" value="C:mitochondrial matrix"/>
    <property type="evidence" value="ECO:0007669"/>
    <property type="project" value="UniProtKB-SubCell"/>
</dbReference>
<keyword evidence="6 7" id="KW-0342">GTP-binding</keyword>
<dbReference type="HAMAP" id="MF_03169">
    <property type="entry name" value="Adenylate_kinase_AK3"/>
    <property type="match status" value="1"/>
</dbReference>
<dbReference type="InterPro" id="IPR007862">
    <property type="entry name" value="Adenylate_kinase_lid-dom"/>
</dbReference>
<dbReference type="InterPro" id="IPR000850">
    <property type="entry name" value="Adenylat/UMP-CMP_kin"/>
</dbReference>
<dbReference type="EMBL" id="JBEDNZ010000003">
    <property type="protein sequence ID" value="KAL0850028.1"/>
    <property type="molecule type" value="Genomic_DNA"/>
</dbReference>
<dbReference type="GO" id="GO:0046041">
    <property type="term" value="P:ITP metabolic process"/>
    <property type="evidence" value="ECO:0007669"/>
    <property type="project" value="UniProtKB-UniRule"/>
</dbReference>
<feature type="binding site" evidence="7">
    <location>
        <position position="206"/>
    </location>
    <ligand>
        <name>AMP</name>
        <dbReference type="ChEBI" id="CHEBI:456215"/>
    </ligand>
</feature>
<feature type="binding site" evidence="7">
    <location>
        <position position="195"/>
    </location>
    <ligand>
        <name>AMP</name>
        <dbReference type="ChEBI" id="CHEBI:456215"/>
    </ligand>
</feature>
<dbReference type="CDD" id="cd01428">
    <property type="entry name" value="ADK"/>
    <property type="match status" value="1"/>
</dbReference>
<accession>A0ABD0TLB9</accession>
<reference evidence="10 11" key="1">
    <citation type="submission" date="2024-06" db="EMBL/GenBank/DDBJ databases">
        <title>A chromosome-level genome assembly of beet webworm, Loxostege sticticalis.</title>
        <authorList>
            <person name="Zhang Y."/>
        </authorList>
    </citation>
    <scope>NUCLEOTIDE SEQUENCE [LARGE SCALE GENOMIC DNA]</scope>
    <source>
        <strain evidence="10">AQ028</strain>
        <tissue evidence="10">Male pupae</tissue>
    </source>
</reference>
<dbReference type="Proteomes" id="UP001549921">
    <property type="component" value="Unassembled WGS sequence"/>
</dbReference>
<evidence type="ECO:0000313" key="11">
    <source>
        <dbReference type="Proteomes" id="UP001549921"/>
    </source>
</evidence>
<comment type="caution">
    <text evidence="10">The sequence shown here is derived from an EMBL/GenBank/DDBJ whole genome shotgun (WGS) entry which is preliminary data.</text>
</comment>
<feature type="region of interest" description="NMPbind" evidence="7">
    <location>
        <begin position="71"/>
        <end position="100"/>
    </location>
</feature>
<comment type="domain">
    <text evidence="7">Consists of three domains, a large central CORE domain and two small peripheral domains, NMPbind and LID, which undergo movements during catalysis. The LID domain closes over the site of phosphoryl transfer upon GTP binding. Assembling and dissambling the active center during each catalytic cycle provides an effective means to prevent GTP hydrolysis.</text>
</comment>
<dbReference type="SUPFAM" id="SSF52540">
    <property type="entry name" value="P-loop containing nucleoside triphosphate hydrolases"/>
    <property type="match status" value="1"/>
</dbReference>
<dbReference type="Gene3D" id="3.40.50.300">
    <property type="entry name" value="P-loop containing nucleotide triphosphate hydrolases"/>
    <property type="match status" value="1"/>
</dbReference>
<dbReference type="GO" id="GO:0046039">
    <property type="term" value="P:GTP metabolic process"/>
    <property type="evidence" value="ECO:0007669"/>
    <property type="project" value="UniProtKB-UniRule"/>
</dbReference>
<keyword evidence="3 7" id="KW-0547">Nucleotide-binding</keyword>
<name>A0ABD0TLB9_LOXSC</name>
<feature type="domain" description="Adenylate kinase active site lid" evidence="9">
    <location>
        <begin position="162"/>
        <end position="197"/>
    </location>
</feature>
<dbReference type="InterPro" id="IPR006259">
    <property type="entry name" value="Adenyl_kin_sub"/>
</dbReference>
<evidence type="ECO:0000256" key="8">
    <source>
        <dbReference type="SAM" id="SignalP"/>
    </source>
</evidence>
<evidence type="ECO:0000256" key="1">
    <source>
        <dbReference type="ARBA" id="ARBA00004305"/>
    </source>
</evidence>
<dbReference type="GO" id="GO:0006172">
    <property type="term" value="P:ADP biosynthetic process"/>
    <property type="evidence" value="ECO:0007669"/>
    <property type="project" value="UniProtKB-UniRule"/>
</dbReference>
<proteinExistence type="inferred from homology"/>
<evidence type="ECO:0000313" key="10">
    <source>
        <dbReference type="EMBL" id="KAL0850028.1"/>
    </source>
</evidence>
<sequence length="253" mass="28986">MRGHTTVITLLIITYSYWVSKYTQQDKVHIESVRMTVKSKILKALILGAPASGKGTISSRIVKKYNVEHVSSGDKLRDHIEKQTNLGKEVKQYLNEGKLVPDDVMIKFMIAELNKVQNKTWLLDGFPRTVNQAEALWRVQPVDVVLNLVVPFEVIIDRVKSRWVHLPSGRVYNIGFNTPKVEGKDDDTGEDLVQRPDDKPEAVKKRLEIYDSVTRPVIEFYKKKGILQQFEGKTSDEIWPKVTAYLDPILLNK</sequence>
<evidence type="ECO:0000256" key="2">
    <source>
        <dbReference type="ARBA" id="ARBA00022679"/>
    </source>
</evidence>
<dbReference type="GO" id="GO:0046899">
    <property type="term" value="F:nucleoside triphosphate adenylate kinase activity"/>
    <property type="evidence" value="ECO:0007669"/>
    <property type="project" value="UniProtKB-UniRule"/>
</dbReference>
<evidence type="ECO:0000256" key="3">
    <source>
        <dbReference type="ARBA" id="ARBA00022741"/>
    </source>
</evidence>
<dbReference type="InterPro" id="IPR028586">
    <property type="entry name" value="AK3/Ak4_mitochondrial"/>
</dbReference>
<dbReference type="NCBIfam" id="TIGR01351">
    <property type="entry name" value="adk"/>
    <property type="match status" value="1"/>
</dbReference>
<dbReference type="SUPFAM" id="SSF57774">
    <property type="entry name" value="Microbial and mitochondrial ADK, insert 'zinc finger' domain"/>
    <property type="match status" value="1"/>
</dbReference>
<feature type="binding site" evidence="7">
    <location>
        <begin position="171"/>
        <end position="172"/>
    </location>
    <ligand>
        <name>GTP</name>
        <dbReference type="ChEBI" id="CHEBI:37565"/>
    </ligand>
</feature>
<comment type="subcellular location">
    <subcellularLocation>
        <location evidence="1 7">Mitochondrion matrix</location>
    </subcellularLocation>
</comment>
<feature type="binding site" evidence="7">
    <location>
        <position position="132"/>
    </location>
    <ligand>
        <name>AMP</name>
        <dbReference type="ChEBI" id="CHEBI:456215"/>
    </ligand>
</feature>
<dbReference type="AlphaFoldDB" id="A0ABD0TLB9"/>
<keyword evidence="4 7" id="KW-0418">Kinase</keyword>
<feature type="binding site" evidence="7">
    <location>
        <begin position="98"/>
        <end position="100"/>
    </location>
    <ligand>
        <name>AMP</name>
        <dbReference type="ChEBI" id="CHEBI:456215"/>
    </ligand>
</feature>
<gene>
    <name evidence="7" type="primary">Adk3</name>
    <name evidence="10" type="ORF">ABMA28_011935</name>
</gene>
<dbReference type="Pfam" id="PF05191">
    <property type="entry name" value="ADK_lid"/>
    <property type="match status" value="1"/>
</dbReference>
<dbReference type="GO" id="GO:0004017">
    <property type="term" value="F:AMP kinase activity"/>
    <property type="evidence" value="ECO:0007669"/>
    <property type="project" value="UniProtKB-ARBA"/>
</dbReference>
<comment type="function">
    <text evidence="7">Involved in maintaining the homeostasis of cellular nucleotides by catalyzing the interconversion of nucleoside phosphates. Has GTP:AMP phosphotransferase and ITP:AMP phosphotransferase activities.</text>
</comment>
<feature type="binding site" evidence="7">
    <location>
        <position position="162"/>
    </location>
    <ligand>
        <name>GTP</name>
        <dbReference type="ChEBI" id="CHEBI:37565"/>
    </ligand>
</feature>
<feature type="binding site" evidence="7">
    <location>
        <position position="235"/>
    </location>
    <ligand>
        <name>GTP</name>
        <dbReference type="ChEBI" id="CHEBI:37565"/>
    </ligand>
</feature>
<comment type="caution">
    <text evidence="7">Lacks conserved residue(s) required for the propagation of feature annotation.</text>
</comment>